<dbReference type="Proteomes" id="UP000644507">
    <property type="component" value="Unassembled WGS sequence"/>
</dbReference>
<feature type="zinc finger region" description="C4-type" evidence="7">
    <location>
        <begin position="60"/>
        <end position="75"/>
    </location>
</feature>
<evidence type="ECO:0000256" key="6">
    <source>
        <dbReference type="ARBA" id="ARBA00023204"/>
    </source>
</evidence>
<dbReference type="InterPro" id="IPR006171">
    <property type="entry name" value="TOPRIM_dom"/>
</dbReference>
<gene>
    <name evidence="7 9" type="primary">recR</name>
    <name evidence="9" type="ORF">GCM10007100_28220</name>
</gene>
<dbReference type="InterPro" id="IPR023627">
    <property type="entry name" value="Rcmb_RecR"/>
</dbReference>
<dbReference type="Gene3D" id="1.10.8.420">
    <property type="entry name" value="RecR Domain 1"/>
    <property type="match status" value="1"/>
</dbReference>
<dbReference type="CDD" id="cd01025">
    <property type="entry name" value="TOPRIM_recR"/>
    <property type="match status" value="1"/>
</dbReference>
<evidence type="ECO:0000256" key="2">
    <source>
        <dbReference type="ARBA" id="ARBA00022763"/>
    </source>
</evidence>
<keyword evidence="3 7" id="KW-0863">Zinc-finger</keyword>
<keyword evidence="10" id="KW-1185">Reference proteome</keyword>
<dbReference type="Pfam" id="PF13662">
    <property type="entry name" value="Toprim_4"/>
    <property type="match status" value="1"/>
</dbReference>
<evidence type="ECO:0000313" key="10">
    <source>
        <dbReference type="Proteomes" id="UP000644507"/>
    </source>
</evidence>
<comment type="function">
    <text evidence="7">May play a role in DNA repair. It seems to be involved in an RecBC-independent recombinational process of DNA repair. It may act with RecF and RecO.</text>
</comment>
<dbReference type="InterPro" id="IPR000093">
    <property type="entry name" value="DNA_Rcmb_RecR"/>
</dbReference>
<evidence type="ECO:0000256" key="7">
    <source>
        <dbReference type="HAMAP-Rule" id="MF_00017"/>
    </source>
</evidence>
<dbReference type="GO" id="GO:0008270">
    <property type="term" value="F:zinc ion binding"/>
    <property type="evidence" value="ECO:0007669"/>
    <property type="project" value="UniProtKB-KW"/>
</dbReference>
<dbReference type="Gene3D" id="3.40.1360.10">
    <property type="match status" value="1"/>
</dbReference>
<dbReference type="Pfam" id="PF21175">
    <property type="entry name" value="RecR_C"/>
    <property type="match status" value="1"/>
</dbReference>
<accession>A0A918TR23</accession>
<comment type="similarity">
    <text evidence="7">Belongs to the RecR family.</text>
</comment>
<dbReference type="EMBL" id="BMXI01000012">
    <property type="protein sequence ID" value="GHC59414.1"/>
    <property type="molecule type" value="Genomic_DNA"/>
</dbReference>
<name>A0A918TR23_9BACT</name>
<comment type="caution">
    <text evidence="9">The sequence shown here is derived from an EMBL/GenBank/DDBJ whole genome shotgun (WGS) entry which is preliminary data.</text>
</comment>
<evidence type="ECO:0000256" key="4">
    <source>
        <dbReference type="ARBA" id="ARBA00022833"/>
    </source>
</evidence>
<dbReference type="RefSeq" id="WP_189571039.1">
    <property type="nucleotide sequence ID" value="NZ_BMXI01000012.1"/>
</dbReference>
<proteinExistence type="inferred from homology"/>
<evidence type="ECO:0000313" key="9">
    <source>
        <dbReference type="EMBL" id="GHC59414.1"/>
    </source>
</evidence>
<evidence type="ECO:0000259" key="8">
    <source>
        <dbReference type="PROSITE" id="PS50880"/>
    </source>
</evidence>
<evidence type="ECO:0000256" key="3">
    <source>
        <dbReference type="ARBA" id="ARBA00022771"/>
    </source>
</evidence>
<dbReference type="PROSITE" id="PS01300">
    <property type="entry name" value="RECR"/>
    <property type="match status" value="1"/>
</dbReference>
<dbReference type="GO" id="GO:0003677">
    <property type="term" value="F:DNA binding"/>
    <property type="evidence" value="ECO:0007669"/>
    <property type="project" value="UniProtKB-UniRule"/>
</dbReference>
<dbReference type="Pfam" id="PF21176">
    <property type="entry name" value="RecR_HhH"/>
    <property type="match status" value="1"/>
</dbReference>
<keyword evidence="1 7" id="KW-0479">Metal-binding</keyword>
<organism evidence="9 10">
    <name type="scientific">Roseibacillus persicicus</name>
    <dbReference type="NCBI Taxonomy" id="454148"/>
    <lineage>
        <taxon>Bacteria</taxon>
        <taxon>Pseudomonadati</taxon>
        <taxon>Verrucomicrobiota</taxon>
        <taxon>Verrucomicrobiia</taxon>
        <taxon>Verrucomicrobiales</taxon>
        <taxon>Verrucomicrobiaceae</taxon>
        <taxon>Roseibacillus</taxon>
    </lineage>
</organism>
<dbReference type="AlphaFoldDB" id="A0A918TR23"/>
<keyword evidence="4 7" id="KW-0862">Zinc</keyword>
<dbReference type="SMART" id="SM00493">
    <property type="entry name" value="TOPRIM"/>
    <property type="match status" value="1"/>
</dbReference>
<feature type="domain" description="Toprim" evidence="8">
    <location>
        <begin position="83"/>
        <end position="179"/>
    </location>
</feature>
<keyword evidence="5 7" id="KW-0233">DNA recombination</keyword>
<dbReference type="HAMAP" id="MF_00017">
    <property type="entry name" value="RecR"/>
    <property type="match status" value="1"/>
</dbReference>
<dbReference type="SUPFAM" id="SSF111304">
    <property type="entry name" value="Recombination protein RecR"/>
    <property type="match status" value="1"/>
</dbReference>
<dbReference type="PROSITE" id="PS50880">
    <property type="entry name" value="TOPRIM"/>
    <property type="match status" value="1"/>
</dbReference>
<keyword evidence="6 7" id="KW-0234">DNA repair</keyword>
<dbReference type="PANTHER" id="PTHR30446:SF0">
    <property type="entry name" value="RECOMBINATION PROTEIN RECR"/>
    <property type="match status" value="1"/>
</dbReference>
<evidence type="ECO:0000256" key="1">
    <source>
        <dbReference type="ARBA" id="ARBA00022723"/>
    </source>
</evidence>
<dbReference type="PANTHER" id="PTHR30446">
    <property type="entry name" value="RECOMBINATION PROTEIN RECR"/>
    <property type="match status" value="1"/>
</dbReference>
<keyword evidence="2 7" id="KW-0227">DNA damage</keyword>
<dbReference type="GO" id="GO:0006310">
    <property type="term" value="P:DNA recombination"/>
    <property type="evidence" value="ECO:0007669"/>
    <property type="project" value="UniProtKB-UniRule"/>
</dbReference>
<dbReference type="NCBIfam" id="TIGR00615">
    <property type="entry name" value="recR"/>
    <property type="match status" value="1"/>
</dbReference>
<dbReference type="InterPro" id="IPR015967">
    <property type="entry name" value="Rcmb_RecR_Znf"/>
</dbReference>
<sequence length="202" mass="21619">MARVDYPGVVGELIGELKRLPGVGPRSAERIAIWLLQNERANPLELAAALHTAKTEVRSCPLCGFFATSTGCSVCDDTRRDDARLCVVEQPAEVLPIERSGAFNGRYHCLGGKLSPLDNVTPEDLRIGELVRRVSASAEPVEVVLAVGADVEGEATASYLADVLRGKNCQVTRLAQGLPAGGGLEFADDLTLTRAFEGRKNF</sequence>
<dbReference type="Gene3D" id="6.10.250.240">
    <property type="match status" value="1"/>
</dbReference>
<dbReference type="GO" id="GO:0006281">
    <property type="term" value="P:DNA repair"/>
    <property type="evidence" value="ECO:0007669"/>
    <property type="project" value="UniProtKB-UniRule"/>
</dbReference>
<evidence type="ECO:0000256" key="5">
    <source>
        <dbReference type="ARBA" id="ARBA00023172"/>
    </source>
</evidence>
<dbReference type="InterPro" id="IPR034137">
    <property type="entry name" value="TOPRIM_RecR"/>
</dbReference>
<reference evidence="9" key="2">
    <citation type="submission" date="2020-09" db="EMBL/GenBank/DDBJ databases">
        <authorList>
            <person name="Sun Q."/>
            <person name="Kim S."/>
        </authorList>
    </citation>
    <scope>NUCLEOTIDE SEQUENCE</scope>
    <source>
        <strain evidence="9">KCTC 12988</strain>
    </source>
</reference>
<reference evidence="9" key="1">
    <citation type="journal article" date="2014" name="Int. J. Syst. Evol. Microbiol.">
        <title>Complete genome sequence of Corynebacterium casei LMG S-19264T (=DSM 44701T), isolated from a smear-ripened cheese.</title>
        <authorList>
            <consortium name="US DOE Joint Genome Institute (JGI-PGF)"/>
            <person name="Walter F."/>
            <person name="Albersmeier A."/>
            <person name="Kalinowski J."/>
            <person name="Ruckert C."/>
        </authorList>
    </citation>
    <scope>NUCLEOTIDE SEQUENCE</scope>
    <source>
        <strain evidence="9">KCTC 12988</strain>
    </source>
</reference>
<protein>
    <recommendedName>
        <fullName evidence="7">Recombination protein RecR</fullName>
    </recommendedName>
</protein>